<dbReference type="Pfam" id="PF22725">
    <property type="entry name" value="GFO_IDH_MocA_C3"/>
    <property type="match status" value="1"/>
</dbReference>
<dbReference type="GO" id="GO:0000166">
    <property type="term" value="F:nucleotide binding"/>
    <property type="evidence" value="ECO:0007669"/>
    <property type="project" value="InterPro"/>
</dbReference>
<dbReference type="EMBL" id="CP017269">
    <property type="protein sequence ID" value="AOT72570.1"/>
    <property type="molecule type" value="Genomic_DNA"/>
</dbReference>
<evidence type="ECO:0000256" key="1">
    <source>
        <dbReference type="ARBA" id="ARBA00023002"/>
    </source>
</evidence>
<dbReference type="SUPFAM" id="SSF51735">
    <property type="entry name" value="NAD(P)-binding Rossmann-fold domains"/>
    <property type="match status" value="1"/>
</dbReference>
<dbReference type="InterPro" id="IPR055170">
    <property type="entry name" value="GFO_IDH_MocA-like_dom"/>
</dbReference>
<dbReference type="SUPFAM" id="SSF55347">
    <property type="entry name" value="Glyceraldehyde-3-phosphate dehydrogenase-like, C-terminal domain"/>
    <property type="match status" value="1"/>
</dbReference>
<dbReference type="Gene3D" id="3.40.50.720">
    <property type="entry name" value="NAD(P)-binding Rossmann-like Domain"/>
    <property type="match status" value="1"/>
</dbReference>
<dbReference type="Gene3D" id="3.30.360.10">
    <property type="entry name" value="Dihydrodipicolinate Reductase, domain 2"/>
    <property type="match status" value="1"/>
</dbReference>
<dbReference type="GO" id="GO:0016491">
    <property type="term" value="F:oxidoreductase activity"/>
    <property type="evidence" value="ECO:0007669"/>
    <property type="project" value="UniProtKB-KW"/>
</dbReference>
<sequence length="379" mass="43086">MRKFKAGVIGIGFIGVAHVEALRRIGNIEVVAIVNPNDAAEKAKMLCVPKWFDDYREMLDTVDLDVVHICTPNHTHYEIAMYVLQKGIHVVCEKPFTTTVKEAQELVAIAKEKGLINAVNFHNRFNPMIYQLKKMIQNEELGEVFSIHGGYVQDWLLYDTDYNWRINSEESGKTRAVADIGSHWMDTVENVTGLKIVEVFAEFTTYHKTRKKLLRPIETFKRSQAASADYEEVPIDTEDIAFLLFRFNNGAKGNATISQMCAGRKNKISLFISGSKQSAEWDSENLNELFLGRRDGYNQIIVKDPSIVHEGTKTIISYPGGHVEGFPDTFKQCFAQIYQSIEGNRSLRDFAIFEDGLRGMILCEKIMESVQIGQWVKVE</sequence>
<dbReference type="InterPro" id="IPR050463">
    <property type="entry name" value="Gfo/Idh/MocA_oxidrdct_glycsds"/>
</dbReference>
<dbReference type="KEGG" id="gfe:Gferi_25255"/>
<accession>A0A1D8GNR3</accession>
<feature type="domain" description="GFO/IDH/MocA-like oxidoreductase" evidence="3">
    <location>
        <begin position="131"/>
        <end position="279"/>
    </location>
</feature>
<dbReference type="InterPro" id="IPR000683">
    <property type="entry name" value="Gfo/Idh/MocA-like_OxRdtase_N"/>
</dbReference>
<gene>
    <name evidence="4" type="ORF">Gferi_25255</name>
</gene>
<dbReference type="RefSeq" id="WP_069980879.1">
    <property type="nucleotide sequence ID" value="NZ_CP017269.1"/>
</dbReference>
<protein>
    <submittedName>
        <fullName evidence="4">Dehydrogenase</fullName>
    </submittedName>
</protein>
<dbReference type="AlphaFoldDB" id="A0A1D8GNR3"/>
<dbReference type="PANTHER" id="PTHR43818">
    <property type="entry name" value="BCDNA.GH03377"/>
    <property type="match status" value="1"/>
</dbReference>
<evidence type="ECO:0000259" key="3">
    <source>
        <dbReference type="Pfam" id="PF22725"/>
    </source>
</evidence>
<dbReference type="PANTHER" id="PTHR43818:SF11">
    <property type="entry name" value="BCDNA.GH03377"/>
    <property type="match status" value="1"/>
</dbReference>
<dbReference type="STRING" id="1424294.Gferi_25255"/>
<dbReference type="InterPro" id="IPR036291">
    <property type="entry name" value="NAD(P)-bd_dom_sf"/>
</dbReference>
<dbReference type="Pfam" id="PF01408">
    <property type="entry name" value="GFO_IDH_MocA"/>
    <property type="match status" value="1"/>
</dbReference>
<proteinExistence type="predicted"/>
<reference evidence="4 5" key="1">
    <citation type="submission" date="2016-09" db="EMBL/GenBank/DDBJ databases">
        <title>Genomic analysis reveals versatility of anaerobic energy metabolism of Geosporobacter ferrireducens IRF9 of phylum Firmicutes.</title>
        <authorList>
            <person name="Kim S.-J."/>
        </authorList>
    </citation>
    <scope>NUCLEOTIDE SEQUENCE [LARGE SCALE GENOMIC DNA]</scope>
    <source>
        <strain evidence="4 5">IRF9</strain>
    </source>
</reference>
<keyword evidence="5" id="KW-1185">Reference proteome</keyword>
<keyword evidence="1" id="KW-0560">Oxidoreductase</keyword>
<evidence type="ECO:0000259" key="2">
    <source>
        <dbReference type="Pfam" id="PF01408"/>
    </source>
</evidence>
<feature type="domain" description="Gfo/Idh/MocA-like oxidoreductase N-terminal" evidence="2">
    <location>
        <begin position="4"/>
        <end position="121"/>
    </location>
</feature>
<evidence type="ECO:0000313" key="4">
    <source>
        <dbReference type="EMBL" id="AOT72570.1"/>
    </source>
</evidence>
<evidence type="ECO:0000313" key="5">
    <source>
        <dbReference type="Proteomes" id="UP000095743"/>
    </source>
</evidence>
<dbReference type="OrthoDB" id="9815825at2"/>
<name>A0A1D8GNR3_9FIRM</name>
<organism evidence="4 5">
    <name type="scientific">Geosporobacter ferrireducens</name>
    <dbReference type="NCBI Taxonomy" id="1424294"/>
    <lineage>
        <taxon>Bacteria</taxon>
        <taxon>Bacillati</taxon>
        <taxon>Bacillota</taxon>
        <taxon>Clostridia</taxon>
        <taxon>Peptostreptococcales</taxon>
        <taxon>Thermotaleaceae</taxon>
        <taxon>Geosporobacter</taxon>
    </lineage>
</organism>
<dbReference type="Proteomes" id="UP000095743">
    <property type="component" value="Chromosome"/>
</dbReference>